<dbReference type="InterPro" id="IPR002350">
    <property type="entry name" value="Kazal_dom"/>
</dbReference>
<dbReference type="AlphaFoldDB" id="A0A7E5W583"/>
<dbReference type="RefSeq" id="XP_026735838.1">
    <property type="nucleotide sequence ID" value="XM_026880037.1"/>
</dbReference>
<evidence type="ECO:0000259" key="1">
    <source>
        <dbReference type="PROSITE" id="PS51465"/>
    </source>
</evidence>
<gene>
    <name evidence="3" type="primary">LOC113499524</name>
</gene>
<dbReference type="SUPFAM" id="SSF100895">
    <property type="entry name" value="Kazal-type serine protease inhibitors"/>
    <property type="match status" value="1"/>
</dbReference>
<name>A0A7E5W583_TRINI</name>
<dbReference type="Gene3D" id="3.30.60.30">
    <property type="match status" value="1"/>
</dbReference>
<protein>
    <submittedName>
        <fullName evidence="3">Uncharacterized protein LOC113499524</fullName>
    </submittedName>
</protein>
<dbReference type="GeneID" id="113499524"/>
<dbReference type="PROSITE" id="PS51465">
    <property type="entry name" value="KAZAL_2"/>
    <property type="match status" value="1"/>
</dbReference>
<dbReference type="InParanoid" id="A0A7E5W583"/>
<dbReference type="Pfam" id="PF00050">
    <property type="entry name" value="Kazal_1"/>
    <property type="match status" value="1"/>
</dbReference>
<feature type="domain" description="Kazal-like" evidence="1">
    <location>
        <begin position="80"/>
        <end position="126"/>
    </location>
</feature>
<evidence type="ECO:0000313" key="2">
    <source>
        <dbReference type="Proteomes" id="UP000322000"/>
    </source>
</evidence>
<keyword evidence="2" id="KW-1185">Reference proteome</keyword>
<evidence type="ECO:0000313" key="3">
    <source>
        <dbReference type="RefSeq" id="XP_026735838.1"/>
    </source>
</evidence>
<reference evidence="3" key="1">
    <citation type="submission" date="2025-08" db="UniProtKB">
        <authorList>
            <consortium name="RefSeq"/>
        </authorList>
    </citation>
    <scope>IDENTIFICATION</scope>
</reference>
<dbReference type="OrthoDB" id="328123at2759"/>
<organism evidence="2 3">
    <name type="scientific">Trichoplusia ni</name>
    <name type="common">Cabbage looper</name>
    <dbReference type="NCBI Taxonomy" id="7111"/>
    <lineage>
        <taxon>Eukaryota</taxon>
        <taxon>Metazoa</taxon>
        <taxon>Ecdysozoa</taxon>
        <taxon>Arthropoda</taxon>
        <taxon>Hexapoda</taxon>
        <taxon>Insecta</taxon>
        <taxon>Pterygota</taxon>
        <taxon>Neoptera</taxon>
        <taxon>Endopterygota</taxon>
        <taxon>Lepidoptera</taxon>
        <taxon>Glossata</taxon>
        <taxon>Ditrysia</taxon>
        <taxon>Noctuoidea</taxon>
        <taxon>Noctuidae</taxon>
        <taxon>Plusiinae</taxon>
        <taxon>Trichoplusia</taxon>
    </lineage>
</organism>
<accession>A0A7E5W583</accession>
<sequence length="182" mass="20950">MYIPAVSFPVRNTIMLKCINGVSNSLNIGFTLWIFYYFGVNDYILAKPFNPSNYVYEDLKAVYGIVEPFDLPGGGDKVIDFDAIACTTCPRFFYPVCGKDEITYVNPCILRCINKTTADRNGQCIYYRRKNSRYPEPEVRLRLPTKWRLENVTSSSLRENNYFDEVILRDSPYKSNGPNPMG</sequence>
<dbReference type="InterPro" id="IPR036058">
    <property type="entry name" value="Kazal_dom_sf"/>
</dbReference>
<dbReference type="SMART" id="SM00280">
    <property type="entry name" value="KAZAL"/>
    <property type="match status" value="1"/>
</dbReference>
<dbReference type="CDD" id="cd00104">
    <property type="entry name" value="KAZAL_FS"/>
    <property type="match status" value="1"/>
</dbReference>
<dbReference type="KEGG" id="tnl:113499524"/>
<proteinExistence type="predicted"/>
<dbReference type="PROSITE" id="PS00282">
    <property type="entry name" value="KAZAL_1"/>
    <property type="match status" value="1"/>
</dbReference>
<dbReference type="Proteomes" id="UP000322000">
    <property type="component" value="Chromosome 12"/>
</dbReference>